<evidence type="ECO:0000256" key="1">
    <source>
        <dbReference type="SAM" id="Phobius"/>
    </source>
</evidence>
<protein>
    <submittedName>
        <fullName evidence="2">Uncharacterized protein</fullName>
    </submittedName>
</protein>
<dbReference type="AlphaFoldDB" id="A0AAD6TW83"/>
<keyword evidence="1" id="KW-0812">Transmembrane</keyword>
<keyword evidence="1" id="KW-0472">Membrane</keyword>
<name>A0AAD6TW83_9AGAR</name>
<proteinExistence type="predicted"/>
<keyword evidence="1" id="KW-1133">Transmembrane helix</keyword>
<evidence type="ECO:0000313" key="3">
    <source>
        <dbReference type="Proteomes" id="UP001222325"/>
    </source>
</evidence>
<accession>A0AAD6TW83</accession>
<reference evidence="2" key="1">
    <citation type="submission" date="2023-03" db="EMBL/GenBank/DDBJ databases">
        <title>Massive genome expansion in bonnet fungi (Mycena s.s.) driven by repeated elements and novel gene families across ecological guilds.</title>
        <authorList>
            <consortium name="Lawrence Berkeley National Laboratory"/>
            <person name="Harder C.B."/>
            <person name="Miyauchi S."/>
            <person name="Viragh M."/>
            <person name="Kuo A."/>
            <person name="Thoen E."/>
            <person name="Andreopoulos B."/>
            <person name="Lu D."/>
            <person name="Skrede I."/>
            <person name="Drula E."/>
            <person name="Henrissat B."/>
            <person name="Morin E."/>
            <person name="Kohler A."/>
            <person name="Barry K."/>
            <person name="LaButti K."/>
            <person name="Morin E."/>
            <person name="Salamov A."/>
            <person name="Lipzen A."/>
            <person name="Mereny Z."/>
            <person name="Hegedus B."/>
            <person name="Baldrian P."/>
            <person name="Stursova M."/>
            <person name="Weitz H."/>
            <person name="Taylor A."/>
            <person name="Grigoriev I.V."/>
            <person name="Nagy L.G."/>
            <person name="Martin F."/>
            <person name="Kauserud H."/>
        </authorList>
    </citation>
    <scope>NUCLEOTIDE SEQUENCE</scope>
    <source>
        <strain evidence="2">CBHHK173m</strain>
    </source>
</reference>
<dbReference type="EMBL" id="JARJCN010000078">
    <property type="protein sequence ID" value="KAJ7076725.1"/>
    <property type="molecule type" value="Genomic_DNA"/>
</dbReference>
<comment type="caution">
    <text evidence="2">The sequence shown here is derived from an EMBL/GenBank/DDBJ whole genome shotgun (WGS) entry which is preliminary data.</text>
</comment>
<sequence>MAFALLPFPYLSAYALSTQLSLLLALLALSYRYRRPRLALLAALALYTAWKTAPPLARWGLAAVKAVAWFGFYVYFFVEGVGYVAGLLNAPELLQSLLDALEGRGRS</sequence>
<feature type="transmembrane region" description="Helical" evidence="1">
    <location>
        <begin position="12"/>
        <end position="31"/>
    </location>
</feature>
<feature type="transmembrane region" description="Helical" evidence="1">
    <location>
        <begin position="66"/>
        <end position="88"/>
    </location>
</feature>
<gene>
    <name evidence="2" type="ORF">B0H15DRAFT_955425</name>
</gene>
<evidence type="ECO:0000313" key="2">
    <source>
        <dbReference type="EMBL" id="KAJ7076725.1"/>
    </source>
</evidence>
<organism evidence="2 3">
    <name type="scientific">Mycena belliarum</name>
    <dbReference type="NCBI Taxonomy" id="1033014"/>
    <lineage>
        <taxon>Eukaryota</taxon>
        <taxon>Fungi</taxon>
        <taxon>Dikarya</taxon>
        <taxon>Basidiomycota</taxon>
        <taxon>Agaricomycotina</taxon>
        <taxon>Agaricomycetes</taxon>
        <taxon>Agaricomycetidae</taxon>
        <taxon>Agaricales</taxon>
        <taxon>Marasmiineae</taxon>
        <taxon>Mycenaceae</taxon>
        <taxon>Mycena</taxon>
    </lineage>
</organism>
<dbReference type="Proteomes" id="UP001222325">
    <property type="component" value="Unassembled WGS sequence"/>
</dbReference>
<keyword evidence="3" id="KW-1185">Reference proteome</keyword>